<dbReference type="SUPFAM" id="SSF54001">
    <property type="entry name" value="Cysteine proteinases"/>
    <property type="match status" value="1"/>
</dbReference>
<feature type="compositionally biased region" description="Low complexity" evidence="8">
    <location>
        <begin position="241"/>
        <end position="257"/>
    </location>
</feature>
<evidence type="ECO:0000259" key="9">
    <source>
        <dbReference type="PROSITE" id="PS50235"/>
    </source>
</evidence>
<organism evidence="10 12">
    <name type="scientific">Phytophthora kernoviae</name>
    <dbReference type="NCBI Taxonomy" id="325452"/>
    <lineage>
        <taxon>Eukaryota</taxon>
        <taxon>Sar</taxon>
        <taxon>Stramenopiles</taxon>
        <taxon>Oomycota</taxon>
        <taxon>Peronosporomycetes</taxon>
        <taxon>Peronosporales</taxon>
        <taxon>Peronosporaceae</taxon>
        <taxon>Phytophthora</taxon>
    </lineage>
</organism>
<evidence type="ECO:0000256" key="2">
    <source>
        <dbReference type="ARBA" id="ARBA00009085"/>
    </source>
</evidence>
<dbReference type="OrthoDB" id="289038at2759"/>
<dbReference type="Pfam" id="PF00443">
    <property type="entry name" value="UCH"/>
    <property type="match status" value="1"/>
</dbReference>
<dbReference type="PANTHER" id="PTHR24006">
    <property type="entry name" value="UBIQUITIN CARBOXYL-TERMINAL HYDROLASE"/>
    <property type="match status" value="1"/>
</dbReference>
<dbReference type="EMBL" id="MBAD02000214">
    <property type="protein sequence ID" value="RLN70615.1"/>
    <property type="molecule type" value="Genomic_DNA"/>
</dbReference>
<evidence type="ECO:0000256" key="3">
    <source>
        <dbReference type="ARBA" id="ARBA00022670"/>
    </source>
</evidence>
<dbReference type="GO" id="GO:0004843">
    <property type="term" value="F:cysteine-type deubiquitinase activity"/>
    <property type="evidence" value="ECO:0007669"/>
    <property type="project" value="UniProtKB-UniRule"/>
</dbReference>
<evidence type="ECO:0000313" key="10">
    <source>
        <dbReference type="EMBL" id="RLN54057.1"/>
    </source>
</evidence>
<feature type="region of interest" description="Disordered" evidence="8">
    <location>
        <begin position="220"/>
        <end position="311"/>
    </location>
</feature>
<feature type="region of interest" description="Disordered" evidence="8">
    <location>
        <begin position="149"/>
        <end position="178"/>
    </location>
</feature>
<dbReference type="CDD" id="cd17039">
    <property type="entry name" value="Ubl_ubiquitin_like"/>
    <property type="match status" value="1"/>
</dbReference>
<feature type="compositionally biased region" description="Low complexity" evidence="8">
    <location>
        <begin position="599"/>
        <end position="610"/>
    </location>
</feature>
<dbReference type="GO" id="GO:0006508">
    <property type="term" value="P:proteolysis"/>
    <property type="evidence" value="ECO:0007669"/>
    <property type="project" value="UniProtKB-KW"/>
</dbReference>
<feature type="compositionally biased region" description="Polar residues" evidence="8">
    <location>
        <begin position="225"/>
        <end position="236"/>
    </location>
</feature>
<name>A0A3F2RDL9_9STRA</name>
<proteinExistence type="inferred from homology"/>
<dbReference type="InterPro" id="IPR001394">
    <property type="entry name" value="Peptidase_C19_UCH"/>
</dbReference>
<comment type="similarity">
    <text evidence="2 7">Belongs to the peptidase C19 family.</text>
</comment>
<keyword evidence="3 7" id="KW-0645">Protease</keyword>
<dbReference type="InterPro" id="IPR028889">
    <property type="entry name" value="USP"/>
</dbReference>
<dbReference type="SUPFAM" id="SSF54236">
    <property type="entry name" value="Ubiquitin-like"/>
    <property type="match status" value="1"/>
</dbReference>
<evidence type="ECO:0000313" key="13">
    <source>
        <dbReference type="Proteomes" id="UP000284657"/>
    </source>
</evidence>
<evidence type="ECO:0000256" key="6">
    <source>
        <dbReference type="ARBA" id="ARBA00022807"/>
    </source>
</evidence>
<dbReference type="PROSITE" id="PS00972">
    <property type="entry name" value="USP_1"/>
    <property type="match status" value="1"/>
</dbReference>
<dbReference type="AlphaFoldDB" id="A0A3F2RDL9"/>
<evidence type="ECO:0000256" key="4">
    <source>
        <dbReference type="ARBA" id="ARBA00022786"/>
    </source>
</evidence>
<dbReference type="EMBL" id="MBDO02000553">
    <property type="protein sequence ID" value="RLN54057.1"/>
    <property type="molecule type" value="Genomic_DNA"/>
</dbReference>
<evidence type="ECO:0000313" key="11">
    <source>
        <dbReference type="EMBL" id="RLN70615.1"/>
    </source>
</evidence>
<sequence>MAGDKSCRHVGHAVRLSEFRRELKKRTQLTGVLNLDTMKKDVEIDNNGDMSGSDMPNGLLTQELSITPVTGATEQEPSGGDANGVLPSTVLGFTNLGNTCYFNASIQALLTATHYFPEHTHIENILETTNTPITTTFTMLHETVKKRARRALEGAPPSERRVKSSRSGRPRSGSSSVLTVAPLLKEMRKKFSQFRGHYQQDAHELFTSFLWAIDEEMDPPLPLQTDASAGSPSKTGPNGHCENSVSSSTCSTENSSVQPDNDTDEGTDSSQRNGTFDEDITDDSEPTDDGEQETEGEGSESDADNSEQEETKQIFVKTETGETISMQVPKDATVKEVQHLLAKRLNLNEEDMVLDASKVETTRATLSSRQSAVLHARAEKRKMYSKLNFTRSLFGGALTTAVTCTACGKRTEIVEDAFHLSVSVPEGGKRGLTTVNCLDNFVSETQLLVEANNGYDCEKCSRQPKVRSAAGRFIRKKRLGPNAEPEMETVLRDASMQLYVSALPRILVVHIKRLARSRKITQHIAFDDKLDVTPYVSETLRNGGGEAKNHSLCYELIAVVVHMGNKRSGHYVAYVSRSRRRDALLLSRSRSRHLSEENASSSPEATTPTTGRVSEGPSRTWFYVSDTVVKRVSFEQVLQCEAYMLFYQRRPKPSLNKATPAPSPTAATAKSPTESAL</sequence>
<comment type="catalytic activity">
    <reaction evidence="1 7">
        <text>Thiol-dependent hydrolysis of ester, thioester, amide, peptide and isopeptide bonds formed by the C-terminal Gly of ubiquitin (a 76-residue protein attached to proteins as an intracellular targeting signal).</text>
        <dbReference type="EC" id="3.4.19.12"/>
    </reaction>
</comment>
<feature type="domain" description="USP" evidence="9">
    <location>
        <begin position="91"/>
        <end position="650"/>
    </location>
</feature>
<evidence type="ECO:0000256" key="5">
    <source>
        <dbReference type="ARBA" id="ARBA00022801"/>
    </source>
</evidence>
<dbReference type="PROSITE" id="PS50235">
    <property type="entry name" value="USP_3"/>
    <property type="match status" value="1"/>
</dbReference>
<reference evidence="12 13" key="1">
    <citation type="submission" date="2018-07" db="EMBL/GenBank/DDBJ databases">
        <title>Genome sequencing of oomycete isolates from Chile give support for New Zealand origin for Phytophthora kernoviae and make available the first Nothophytophthora sp. genome.</title>
        <authorList>
            <person name="Studholme D.J."/>
            <person name="Sanfuentes E."/>
            <person name="Panda P."/>
            <person name="Hill R."/>
            <person name="Sambles C."/>
            <person name="Grant M."/>
            <person name="Williams N.M."/>
            <person name="Mcdougal R.L."/>
        </authorList>
    </citation>
    <scope>NUCLEOTIDE SEQUENCE [LARGE SCALE GENOMIC DNA]</scope>
    <source>
        <strain evidence="10">Chile6</strain>
        <strain evidence="11">Chile7</strain>
    </source>
</reference>
<evidence type="ECO:0000313" key="12">
    <source>
        <dbReference type="Proteomes" id="UP000277300"/>
    </source>
</evidence>
<dbReference type="GO" id="GO:0005829">
    <property type="term" value="C:cytosol"/>
    <property type="evidence" value="ECO:0007669"/>
    <property type="project" value="TreeGrafter"/>
</dbReference>
<dbReference type="Gene3D" id="3.90.70.10">
    <property type="entry name" value="Cysteine proteinases"/>
    <property type="match status" value="1"/>
</dbReference>
<dbReference type="Proteomes" id="UP000277300">
    <property type="component" value="Unassembled WGS sequence"/>
</dbReference>
<dbReference type="InterPro" id="IPR050164">
    <property type="entry name" value="Peptidase_C19"/>
</dbReference>
<dbReference type="InterPro" id="IPR018200">
    <property type="entry name" value="USP_CS"/>
</dbReference>
<feature type="compositionally biased region" description="Low complexity" evidence="8">
    <location>
        <begin position="657"/>
        <end position="677"/>
    </location>
</feature>
<dbReference type="PANTHER" id="PTHR24006:SF888">
    <property type="entry name" value="UBIQUITIN CARBOXYL-TERMINAL HYDROLASE 30"/>
    <property type="match status" value="1"/>
</dbReference>
<evidence type="ECO:0000256" key="8">
    <source>
        <dbReference type="SAM" id="MobiDB-lite"/>
    </source>
</evidence>
<feature type="region of interest" description="Disordered" evidence="8">
    <location>
        <begin position="587"/>
        <end position="616"/>
    </location>
</feature>
<keyword evidence="5 7" id="KW-0378">Hydrolase</keyword>
<protein>
    <recommendedName>
        <fullName evidence="7">Ubiquitin carboxyl-terminal hydrolase</fullName>
        <ecNumber evidence="7">3.4.19.12</ecNumber>
    </recommendedName>
</protein>
<dbReference type="InterPro" id="IPR038765">
    <property type="entry name" value="Papain-like_cys_pep_sf"/>
</dbReference>
<dbReference type="EC" id="3.4.19.12" evidence="7"/>
<keyword evidence="6 7" id="KW-0788">Thiol protease</keyword>
<feature type="region of interest" description="Disordered" evidence="8">
    <location>
        <begin position="653"/>
        <end position="677"/>
    </location>
</feature>
<feature type="compositionally biased region" description="Acidic residues" evidence="8">
    <location>
        <begin position="276"/>
        <end position="308"/>
    </location>
</feature>
<evidence type="ECO:0000256" key="1">
    <source>
        <dbReference type="ARBA" id="ARBA00000707"/>
    </source>
</evidence>
<dbReference type="Gene3D" id="3.10.20.90">
    <property type="entry name" value="Phosphatidylinositol 3-kinase Catalytic Subunit, Chain A, domain 1"/>
    <property type="match status" value="1"/>
</dbReference>
<dbReference type="InterPro" id="IPR029071">
    <property type="entry name" value="Ubiquitin-like_domsf"/>
</dbReference>
<gene>
    <name evidence="11" type="ORF">BBJ29_008313</name>
    <name evidence="10" type="ORF">BBP00_00009085</name>
</gene>
<evidence type="ECO:0000256" key="7">
    <source>
        <dbReference type="RuleBase" id="RU366025"/>
    </source>
</evidence>
<keyword evidence="4 7" id="KW-0833">Ubl conjugation pathway</keyword>
<comment type="caution">
    <text evidence="10">The sequence shown here is derived from an EMBL/GenBank/DDBJ whole genome shotgun (WGS) entry which is preliminary data.</text>
</comment>
<dbReference type="GO" id="GO:0016579">
    <property type="term" value="P:protein deubiquitination"/>
    <property type="evidence" value="ECO:0007669"/>
    <property type="project" value="InterPro"/>
</dbReference>
<accession>A0A3F2RDL9</accession>
<dbReference type="PROSITE" id="PS00973">
    <property type="entry name" value="USP_2"/>
    <property type="match status" value="1"/>
</dbReference>
<dbReference type="Proteomes" id="UP000284657">
    <property type="component" value="Unassembled WGS sequence"/>
</dbReference>
<dbReference type="GO" id="GO:0005634">
    <property type="term" value="C:nucleus"/>
    <property type="evidence" value="ECO:0007669"/>
    <property type="project" value="TreeGrafter"/>
</dbReference>